<dbReference type="Gene3D" id="1.20.1270.60">
    <property type="entry name" value="Arfaptin homology (AH) domain/BAR domain"/>
    <property type="match status" value="2"/>
</dbReference>
<dbReference type="GO" id="GO:0005886">
    <property type="term" value="C:plasma membrane"/>
    <property type="evidence" value="ECO:0007669"/>
    <property type="project" value="TreeGrafter"/>
</dbReference>
<evidence type="ECO:0000313" key="8">
    <source>
        <dbReference type="Proteomes" id="UP001271007"/>
    </source>
</evidence>
<feature type="compositionally biased region" description="Polar residues" evidence="3">
    <location>
        <begin position="686"/>
        <end position="697"/>
    </location>
</feature>
<dbReference type="InterPro" id="IPR027267">
    <property type="entry name" value="AH/BAR_dom_sf"/>
</dbReference>
<dbReference type="CDD" id="cd04399">
    <property type="entry name" value="RhoGAP_fRGD2"/>
    <property type="match status" value="1"/>
</dbReference>
<dbReference type="PROSITE" id="PS51741">
    <property type="entry name" value="F_BAR"/>
    <property type="match status" value="1"/>
</dbReference>
<dbReference type="Pfam" id="PF00611">
    <property type="entry name" value="FCH"/>
    <property type="match status" value="1"/>
</dbReference>
<dbReference type="SUPFAM" id="SSF48350">
    <property type="entry name" value="GTPase activation domain, GAP"/>
    <property type="match status" value="1"/>
</dbReference>
<dbReference type="InterPro" id="IPR008936">
    <property type="entry name" value="Rho_GTPase_activation_prot"/>
</dbReference>
<name>A0AAJ0D655_9PEZI</name>
<dbReference type="InterPro" id="IPR000591">
    <property type="entry name" value="DEP_dom"/>
</dbReference>
<protein>
    <submittedName>
        <fullName evidence="7">Rho-GTPase-activating protein 8</fullName>
    </submittedName>
</protein>
<dbReference type="PANTHER" id="PTHR23065">
    <property type="entry name" value="PROLINE-SERINE-THREONINE PHOSPHATASE INTERACTING PROTEIN 1"/>
    <property type="match status" value="1"/>
</dbReference>
<dbReference type="SMART" id="SM00055">
    <property type="entry name" value="FCH"/>
    <property type="match status" value="1"/>
</dbReference>
<feature type="compositionally biased region" description="Polar residues" evidence="3">
    <location>
        <begin position="319"/>
        <end position="329"/>
    </location>
</feature>
<feature type="compositionally biased region" description="Acidic residues" evidence="3">
    <location>
        <begin position="193"/>
        <end position="203"/>
    </location>
</feature>
<dbReference type="InterPro" id="IPR031160">
    <property type="entry name" value="F_BAR_dom"/>
</dbReference>
<dbReference type="AlphaFoldDB" id="A0AAJ0D655"/>
<feature type="compositionally biased region" description="Pro residues" evidence="3">
    <location>
        <begin position="836"/>
        <end position="846"/>
    </location>
</feature>
<dbReference type="SUPFAM" id="SSF46785">
    <property type="entry name" value="Winged helix' DNA-binding domain"/>
    <property type="match status" value="1"/>
</dbReference>
<dbReference type="Gene3D" id="1.10.555.10">
    <property type="entry name" value="Rho GTPase activation protein"/>
    <property type="match status" value="1"/>
</dbReference>
<dbReference type="GO" id="GO:0005096">
    <property type="term" value="F:GTPase activator activity"/>
    <property type="evidence" value="ECO:0007669"/>
    <property type="project" value="TreeGrafter"/>
</dbReference>
<dbReference type="PROSITE" id="PS50186">
    <property type="entry name" value="DEP"/>
    <property type="match status" value="1"/>
</dbReference>
<feature type="region of interest" description="Disordered" evidence="3">
    <location>
        <begin position="313"/>
        <end position="334"/>
    </location>
</feature>
<sequence>MSTFSSSFWSSDYAAGLGVLFAKLQQGVQENEQILTLARLRAEAEDIYGARLGDIEAATSGIPGGFSRDDGASVKKAYEGVRTEMGEAARNHRKIGSNIRELVVNPFARWCEQHSARVQNSQDDLQGRIRNHDRQAETVRSYRSAYFNKCRRVEDVDEEEKLAFQDPSSAAAASTGSPKQPPSVQSVPSIKVDEEDEEPEPIELGDQIYQPEQVKKMLTHALENVRLGETKVPILGTYLNVTTGAEIVEYIQKHMGGSTVSYAEKVGQDLINNGFLRLIGNMGSSFANSSKMNYQWRPKVFQLTGIPEKRPKLAGRASTLASTESTGSAPDSPVIGDRMSDMWSSGWNPLNNTHPNETPAEKLRREAREADERYKTAVRKLDGLRCNLEEAIIDHLKFMERCELDRLKAIKSVILDFSGAISNVIPSLQSVVDNMMLFQETVLPQGDLRYLLENYRTGSYIPKVVTYENYYNKVEEQTFGVDIEARARADRKRVPLIVTTILTFLDSHYPDMDGDEARRSIWVVDVPLSASHHLRSNINTGKQIPMDLLEKYEIPIVASVLKLYFLELPDSLVSSHVYEIVKTIYTSTTSGSEAARIQVIQSTLGQLRLANIATLDAIITHFSRLIELTSADDAYVSQLVNTLAPCILRPKQETGLSMTEKFNVRLLKDLFAHKDAIFGELKRQSSLTHTNSGNTRPNRAISMDESNRKEAMEERQRAIQAAKHAQATAGSSRSRQPSPGPGTRVPVGDGSSHRRDRSRGPETRFPVSTAAAPASMQSPTERRVVSPTSSSSSNHRDSLTVPQSPPRTQQPPASFTSPPKAQQDAPLRTNGTSIHQPPPADSPPSTEPGTVRDRADTTTSVPPTLPSKPINRISVTPAMSASLSGPGGFSPTHYYSNSVDSTSSPAATTPTTSLAGGAGDVSKKDSLSRAKNTYTRSGKAATGLQRQSLVGEATKVGEAEKGVQLEDRPMDFD</sequence>
<keyword evidence="8" id="KW-1185">Reference proteome</keyword>
<dbReference type="InterPro" id="IPR001060">
    <property type="entry name" value="FCH_dom"/>
</dbReference>
<feature type="compositionally biased region" description="Basic and acidic residues" evidence="3">
    <location>
        <begin position="705"/>
        <end position="717"/>
    </location>
</feature>
<feature type="coiled-coil region" evidence="2">
    <location>
        <begin position="360"/>
        <end position="387"/>
    </location>
</feature>
<dbReference type="PROSITE" id="PS50238">
    <property type="entry name" value="RHOGAP"/>
    <property type="match status" value="1"/>
</dbReference>
<dbReference type="EMBL" id="JAWDJX010000066">
    <property type="protein sequence ID" value="KAK3047202.1"/>
    <property type="molecule type" value="Genomic_DNA"/>
</dbReference>
<proteinExistence type="predicted"/>
<gene>
    <name evidence="7" type="primary">rga8</name>
    <name evidence="7" type="ORF">LTR09_011404</name>
</gene>
<evidence type="ECO:0000313" key="7">
    <source>
        <dbReference type="EMBL" id="KAK3047202.1"/>
    </source>
</evidence>
<dbReference type="GO" id="GO:0007010">
    <property type="term" value="P:cytoskeleton organization"/>
    <property type="evidence" value="ECO:0007669"/>
    <property type="project" value="TreeGrafter"/>
</dbReference>
<accession>A0AAJ0D655</accession>
<feature type="compositionally biased region" description="Basic and acidic residues" evidence="3">
    <location>
        <begin position="955"/>
        <end position="973"/>
    </location>
</feature>
<dbReference type="SMART" id="SM00324">
    <property type="entry name" value="RhoGAP"/>
    <property type="match status" value="1"/>
</dbReference>
<feature type="compositionally biased region" description="Low complexity" evidence="3">
    <location>
        <begin position="718"/>
        <end position="750"/>
    </location>
</feature>
<dbReference type="GO" id="GO:0005737">
    <property type="term" value="C:cytoplasm"/>
    <property type="evidence" value="ECO:0007669"/>
    <property type="project" value="TreeGrafter"/>
</dbReference>
<dbReference type="Pfam" id="PF00620">
    <property type="entry name" value="RhoGAP"/>
    <property type="match status" value="1"/>
</dbReference>
<feature type="compositionally biased region" description="Polar residues" evidence="3">
    <location>
        <begin position="810"/>
        <end position="820"/>
    </location>
</feature>
<evidence type="ECO:0000256" key="1">
    <source>
        <dbReference type="PROSITE-ProRule" id="PRU01077"/>
    </source>
</evidence>
<feature type="compositionally biased region" description="Polar residues" evidence="3">
    <location>
        <begin position="873"/>
        <end position="883"/>
    </location>
</feature>
<comment type="caution">
    <text evidence="7">The sequence shown here is derived from an EMBL/GenBank/DDBJ whole genome shotgun (WGS) entry which is preliminary data.</text>
</comment>
<feature type="domain" description="DEP" evidence="4">
    <location>
        <begin position="221"/>
        <end position="305"/>
    </location>
</feature>
<evidence type="ECO:0000259" key="4">
    <source>
        <dbReference type="PROSITE" id="PS50186"/>
    </source>
</evidence>
<organism evidence="7 8">
    <name type="scientific">Extremus antarcticus</name>
    <dbReference type="NCBI Taxonomy" id="702011"/>
    <lineage>
        <taxon>Eukaryota</taxon>
        <taxon>Fungi</taxon>
        <taxon>Dikarya</taxon>
        <taxon>Ascomycota</taxon>
        <taxon>Pezizomycotina</taxon>
        <taxon>Dothideomycetes</taxon>
        <taxon>Dothideomycetidae</taxon>
        <taxon>Mycosphaerellales</taxon>
        <taxon>Extremaceae</taxon>
        <taxon>Extremus</taxon>
    </lineage>
</organism>
<feature type="domain" description="F-BAR" evidence="6">
    <location>
        <begin position="1"/>
        <end position="447"/>
    </location>
</feature>
<feature type="compositionally biased region" description="Low complexity" evidence="3">
    <location>
        <begin position="901"/>
        <end position="913"/>
    </location>
</feature>
<dbReference type="GO" id="GO:0000935">
    <property type="term" value="C:division septum"/>
    <property type="evidence" value="ECO:0007669"/>
    <property type="project" value="TreeGrafter"/>
</dbReference>
<dbReference type="InterPro" id="IPR036390">
    <property type="entry name" value="WH_DNA-bd_sf"/>
</dbReference>
<dbReference type="SUPFAM" id="SSF103657">
    <property type="entry name" value="BAR/IMD domain-like"/>
    <property type="match status" value="1"/>
</dbReference>
<dbReference type="Pfam" id="PF00610">
    <property type="entry name" value="DEP"/>
    <property type="match status" value="1"/>
</dbReference>
<dbReference type="FunFam" id="1.20.1270.60:FF:000050">
    <property type="entry name" value="RhoGAP and Fes/CIP4 domain protein"/>
    <property type="match status" value="1"/>
</dbReference>
<evidence type="ECO:0000256" key="2">
    <source>
        <dbReference type="SAM" id="Coils"/>
    </source>
</evidence>
<keyword evidence="1 2" id="KW-0175">Coiled coil</keyword>
<dbReference type="FunFam" id="1.10.555.10:FF:000044">
    <property type="entry name" value="Rho-gtpase-activating protein 8"/>
    <property type="match status" value="1"/>
</dbReference>
<evidence type="ECO:0000256" key="3">
    <source>
        <dbReference type="SAM" id="MobiDB-lite"/>
    </source>
</evidence>
<dbReference type="InterPro" id="IPR000198">
    <property type="entry name" value="RhoGAP_dom"/>
</dbReference>
<evidence type="ECO:0000259" key="6">
    <source>
        <dbReference type="PROSITE" id="PS51741"/>
    </source>
</evidence>
<feature type="region of interest" description="Disordered" evidence="3">
    <location>
        <begin position="161"/>
        <end position="204"/>
    </location>
</feature>
<evidence type="ECO:0000259" key="5">
    <source>
        <dbReference type="PROSITE" id="PS50238"/>
    </source>
</evidence>
<feature type="region of interest" description="Disordered" evidence="3">
    <location>
        <begin position="686"/>
        <end position="973"/>
    </location>
</feature>
<dbReference type="PANTHER" id="PTHR23065:SF17">
    <property type="entry name" value="RHO-GTPASE-ACTIVATING PROTEIN RGD2"/>
    <property type="match status" value="1"/>
</dbReference>
<dbReference type="Proteomes" id="UP001271007">
    <property type="component" value="Unassembled WGS sequence"/>
</dbReference>
<feature type="domain" description="Rho-GAP" evidence="5">
    <location>
        <begin position="481"/>
        <end position="678"/>
    </location>
</feature>
<reference evidence="7" key="1">
    <citation type="submission" date="2023-04" db="EMBL/GenBank/DDBJ databases">
        <title>Black Yeasts Isolated from many extreme environments.</title>
        <authorList>
            <person name="Coleine C."/>
            <person name="Stajich J.E."/>
            <person name="Selbmann L."/>
        </authorList>
    </citation>
    <scope>NUCLEOTIDE SEQUENCE</scope>
    <source>
        <strain evidence="7">CCFEE 5312</strain>
    </source>
</reference>
<feature type="compositionally biased region" description="Low complexity" evidence="3">
    <location>
        <begin position="168"/>
        <end position="189"/>
    </location>
</feature>
<dbReference type="GO" id="GO:0007264">
    <property type="term" value="P:small GTPase-mediated signal transduction"/>
    <property type="evidence" value="ECO:0007669"/>
    <property type="project" value="TreeGrafter"/>
</dbReference>